<evidence type="ECO:0000313" key="1">
    <source>
        <dbReference type="EMBL" id="ACN27085.1"/>
    </source>
</evidence>
<reference evidence="1" key="2">
    <citation type="submission" date="2012-06" db="EMBL/GenBank/DDBJ databases">
        <authorList>
            <person name="Yu Y."/>
            <person name="Currie J."/>
            <person name="Lomeli R."/>
            <person name="Angelova A."/>
            <person name="Collura K."/>
            <person name="Wissotski M."/>
            <person name="Campos D."/>
            <person name="Kudrna D."/>
            <person name="Golser W."/>
            <person name="Ashely E."/>
            <person name="Descour A."/>
            <person name="Fernandes J."/>
            <person name="Soderlund C."/>
            <person name="Walbot V."/>
        </authorList>
    </citation>
    <scope>NUCLEOTIDE SEQUENCE</scope>
    <source>
        <strain evidence="1">B73</strain>
    </source>
</reference>
<sequence length="233" mass="25323">MLLLNKQRSSFVIHLGPYCKRIATIVNVLKHILICCSISSTLSDNHLLLLELIWESHHHECLDLFVCMLPLCCCCCLTKDEKTSSKSTSGNSSESDGSLSIAVICCISGLFSGSRFPQLILILAHTLTCSNSLSVSGDDSPNRCLQHSSTFSTGQCPCCPVSISAITTPRLYISNFFETCPLKNSGAKYPTDPTSVDVIVRLCISSKHLERPKSDIFGTMLSLSSILGGLRSK</sequence>
<protein>
    <submittedName>
        <fullName evidence="1">Uncharacterized protein</fullName>
    </submittedName>
</protein>
<dbReference type="EMBL" id="BT062388">
    <property type="protein sequence ID" value="ACN27085.1"/>
    <property type="molecule type" value="mRNA"/>
</dbReference>
<proteinExistence type="evidence at transcript level"/>
<reference evidence="1" key="1">
    <citation type="journal article" date="2009" name="PLoS Genet.">
        <title>Sequencing, mapping, and analysis of 27,455 maize full-length cDNAs.</title>
        <authorList>
            <person name="Soderlund C."/>
            <person name="Descour A."/>
            <person name="Kudrna D."/>
            <person name="Bomhoff M."/>
            <person name="Boyd L."/>
            <person name="Currie J."/>
            <person name="Angelova A."/>
            <person name="Collura K."/>
            <person name="Wissotski M."/>
            <person name="Ashley E."/>
            <person name="Morrow D."/>
            <person name="Fernandes J."/>
            <person name="Walbot V."/>
            <person name="Yu Y."/>
        </authorList>
    </citation>
    <scope>NUCLEOTIDE SEQUENCE</scope>
    <source>
        <strain evidence="1">B73</strain>
    </source>
</reference>
<organism evidence="1">
    <name type="scientific">Zea mays</name>
    <name type="common">Maize</name>
    <dbReference type="NCBI Taxonomy" id="4577"/>
    <lineage>
        <taxon>Eukaryota</taxon>
        <taxon>Viridiplantae</taxon>
        <taxon>Streptophyta</taxon>
        <taxon>Embryophyta</taxon>
        <taxon>Tracheophyta</taxon>
        <taxon>Spermatophyta</taxon>
        <taxon>Magnoliopsida</taxon>
        <taxon>Liliopsida</taxon>
        <taxon>Poales</taxon>
        <taxon>Poaceae</taxon>
        <taxon>PACMAD clade</taxon>
        <taxon>Panicoideae</taxon>
        <taxon>Andropogonodae</taxon>
        <taxon>Andropogoneae</taxon>
        <taxon>Tripsacinae</taxon>
        <taxon>Zea</taxon>
    </lineage>
</organism>
<name>C0HJ82_MAIZE</name>
<dbReference type="AlphaFoldDB" id="C0HJ82"/>
<accession>C0HJ82</accession>